<dbReference type="EMBL" id="PPHD01039266">
    <property type="protein sequence ID" value="POI24676.1"/>
    <property type="molecule type" value="Genomic_DNA"/>
</dbReference>
<dbReference type="InterPro" id="IPR029030">
    <property type="entry name" value="Caspase-like_dom_sf"/>
</dbReference>
<evidence type="ECO:0000259" key="5">
    <source>
        <dbReference type="PROSITE" id="PS50207"/>
    </source>
</evidence>
<dbReference type="Pfam" id="PF00656">
    <property type="entry name" value="Peptidase_C14"/>
    <property type="match status" value="1"/>
</dbReference>
<feature type="active site" evidence="2">
    <location>
        <position position="261"/>
    </location>
</feature>
<dbReference type="Proteomes" id="UP000237246">
    <property type="component" value="Unassembled WGS sequence"/>
</dbReference>
<dbReference type="PROSITE" id="PS01121">
    <property type="entry name" value="CASPASE_HIS"/>
    <property type="match status" value="1"/>
</dbReference>
<dbReference type="PANTHER" id="PTHR47901:SF3">
    <property type="entry name" value="CASPASE-1"/>
    <property type="match status" value="1"/>
</dbReference>
<evidence type="ECO:0000256" key="3">
    <source>
        <dbReference type="RuleBase" id="RU003971"/>
    </source>
</evidence>
<evidence type="ECO:0000256" key="1">
    <source>
        <dbReference type="ARBA" id="ARBA00010134"/>
    </source>
</evidence>
<dbReference type="GO" id="GO:0004197">
    <property type="term" value="F:cysteine-type endopeptidase activity"/>
    <property type="evidence" value="ECO:0007669"/>
    <property type="project" value="InterPro"/>
</dbReference>
<dbReference type="GO" id="GO:0050727">
    <property type="term" value="P:regulation of inflammatory response"/>
    <property type="evidence" value="ECO:0007669"/>
    <property type="project" value="TreeGrafter"/>
</dbReference>
<dbReference type="CDD" id="cd00032">
    <property type="entry name" value="CASc"/>
    <property type="match status" value="1"/>
</dbReference>
<dbReference type="SMART" id="SM00114">
    <property type="entry name" value="CARD"/>
    <property type="match status" value="1"/>
</dbReference>
<dbReference type="InterPro" id="IPR011600">
    <property type="entry name" value="Pept_C14_caspase"/>
</dbReference>
<dbReference type="PROSITE" id="PS50209">
    <property type="entry name" value="CARD"/>
    <property type="match status" value="1"/>
</dbReference>
<feature type="domain" description="CARD" evidence="7">
    <location>
        <begin position="8"/>
        <end position="93"/>
    </location>
</feature>
<protein>
    <recommendedName>
        <fullName evidence="10">Caspase-1</fullName>
    </recommendedName>
</protein>
<dbReference type="Gene3D" id="1.10.533.10">
    <property type="entry name" value="Death Domain, Fas"/>
    <property type="match status" value="1"/>
</dbReference>
<dbReference type="FunFam" id="3.40.50.1460:FF:000007">
    <property type="entry name" value="Caspase-1"/>
    <property type="match status" value="1"/>
</dbReference>
<feature type="compositionally biased region" description="Low complexity" evidence="4">
    <location>
        <begin position="105"/>
        <end position="117"/>
    </location>
</feature>
<dbReference type="InterPro" id="IPR015917">
    <property type="entry name" value="Pept_C14A"/>
</dbReference>
<comment type="caution">
    <text evidence="8">The sequence shown here is derived from an EMBL/GenBank/DDBJ whole genome shotgun (WGS) entry which is preliminary data.</text>
</comment>
<keyword evidence="9" id="KW-1185">Reference proteome</keyword>
<gene>
    <name evidence="8" type="ORF">CIB84_011574</name>
</gene>
<dbReference type="Pfam" id="PF00619">
    <property type="entry name" value="CARD"/>
    <property type="match status" value="1"/>
</dbReference>
<dbReference type="GO" id="GO:0072559">
    <property type="term" value="C:NLRP3 inflammasome complex"/>
    <property type="evidence" value="ECO:0007669"/>
    <property type="project" value="TreeGrafter"/>
</dbReference>
<dbReference type="SUPFAM" id="SSF52129">
    <property type="entry name" value="Caspase-like"/>
    <property type="match status" value="1"/>
</dbReference>
<dbReference type="SMART" id="SM00115">
    <property type="entry name" value="CASc"/>
    <property type="match status" value="1"/>
</dbReference>
<feature type="domain" description="Caspase family p20" evidence="6">
    <location>
        <begin position="185"/>
        <end position="312"/>
    </location>
</feature>
<reference evidence="8 9" key="1">
    <citation type="submission" date="2018-01" db="EMBL/GenBank/DDBJ databases">
        <title>Comparison of the Chinese Bamboo Partridge and Red Junglefowl genome sequences highlights the importance of demography in genome evolution.</title>
        <authorList>
            <person name="Tiley G.P."/>
            <person name="Kimball R.T."/>
            <person name="Braun E.L."/>
            <person name="Burleigh J.G."/>
        </authorList>
    </citation>
    <scope>NUCLEOTIDE SEQUENCE [LARGE SCALE GENOMIC DNA]</scope>
    <source>
        <strain evidence="8">RTK389</strain>
        <tissue evidence="8">Blood</tissue>
    </source>
</reference>
<dbReference type="GO" id="GO:0072557">
    <property type="term" value="C:IPAF inflammasome complex"/>
    <property type="evidence" value="ECO:0007669"/>
    <property type="project" value="TreeGrafter"/>
</dbReference>
<dbReference type="InterPro" id="IPR002138">
    <property type="entry name" value="Pept_C14_p10"/>
</dbReference>
<evidence type="ECO:0000256" key="4">
    <source>
        <dbReference type="SAM" id="MobiDB-lite"/>
    </source>
</evidence>
<evidence type="ECO:0000259" key="6">
    <source>
        <dbReference type="PROSITE" id="PS50208"/>
    </source>
</evidence>
<evidence type="ECO:0008006" key="10">
    <source>
        <dbReference type="Google" id="ProtNLM"/>
    </source>
</evidence>
<feature type="active site" evidence="2">
    <location>
        <position position="308"/>
    </location>
</feature>
<feature type="domain" description="Caspase family p10" evidence="5">
    <location>
        <begin position="343"/>
        <end position="426"/>
    </location>
</feature>
<accession>A0A2P4SKN7</accession>
<dbReference type="InterPro" id="IPR011029">
    <property type="entry name" value="DEATH-like_dom_sf"/>
</dbReference>
<evidence type="ECO:0000313" key="9">
    <source>
        <dbReference type="Proteomes" id="UP000237246"/>
    </source>
</evidence>
<feature type="non-terminal residue" evidence="8">
    <location>
        <position position="1"/>
    </location>
</feature>
<comment type="similarity">
    <text evidence="1 3">Belongs to the peptidase C14A family.</text>
</comment>
<dbReference type="OrthoDB" id="6097640at2759"/>
<dbReference type="AlphaFoldDB" id="A0A2P4SKN7"/>
<dbReference type="InterPro" id="IPR016129">
    <property type="entry name" value="Caspase_his_AS"/>
</dbReference>
<dbReference type="GO" id="GO:0097169">
    <property type="term" value="C:AIM2 inflammasome complex"/>
    <property type="evidence" value="ECO:0007669"/>
    <property type="project" value="TreeGrafter"/>
</dbReference>
<dbReference type="PRINTS" id="PR00376">
    <property type="entry name" value="IL1BCENZYME"/>
</dbReference>
<evidence type="ECO:0000313" key="8">
    <source>
        <dbReference type="EMBL" id="POI24676.1"/>
    </source>
</evidence>
<dbReference type="SUPFAM" id="SSF47986">
    <property type="entry name" value="DEATH domain"/>
    <property type="match status" value="1"/>
</dbReference>
<feature type="region of interest" description="Disordered" evidence="4">
    <location>
        <begin position="94"/>
        <end position="117"/>
    </location>
</feature>
<dbReference type="PROSITE" id="PS50208">
    <property type="entry name" value="CASPASE_P20"/>
    <property type="match status" value="1"/>
</dbReference>
<dbReference type="InterPro" id="IPR002398">
    <property type="entry name" value="Pept_C14"/>
</dbReference>
<evidence type="ECO:0000256" key="2">
    <source>
        <dbReference type="PIRSR" id="PIRSR038001-1"/>
    </source>
</evidence>
<proteinExistence type="inferred from homology"/>
<evidence type="ECO:0000259" key="7">
    <source>
        <dbReference type="PROSITE" id="PS50209"/>
    </source>
</evidence>
<organism evidence="8 9">
    <name type="scientific">Bambusicola thoracicus</name>
    <name type="common">Chinese bamboo-partridge</name>
    <name type="synonym">Perdix thoracica</name>
    <dbReference type="NCBI Taxonomy" id="9083"/>
    <lineage>
        <taxon>Eukaryota</taxon>
        <taxon>Metazoa</taxon>
        <taxon>Chordata</taxon>
        <taxon>Craniata</taxon>
        <taxon>Vertebrata</taxon>
        <taxon>Euteleostomi</taxon>
        <taxon>Archelosauria</taxon>
        <taxon>Archosauria</taxon>
        <taxon>Dinosauria</taxon>
        <taxon>Saurischia</taxon>
        <taxon>Theropoda</taxon>
        <taxon>Coelurosauria</taxon>
        <taxon>Aves</taxon>
        <taxon>Neognathae</taxon>
        <taxon>Galloanserae</taxon>
        <taxon>Galliformes</taxon>
        <taxon>Phasianidae</taxon>
        <taxon>Perdicinae</taxon>
        <taxon>Bambusicola</taxon>
    </lineage>
</organism>
<dbReference type="GO" id="GO:0042981">
    <property type="term" value="P:regulation of apoptotic process"/>
    <property type="evidence" value="ECO:0007669"/>
    <property type="project" value="InterPro"/>
</dbReference>
<name>A0A2P4SKN7_BAMTH</name>
<dbReference type="InterPro" id="IPR001309">
    <property type="entry name" value="Pept_C14_p20"/>
</dbReference>
<dbReference type="PROSITE" id="PS50207">
    <property type="entry name" value="CASPASE_P10"/>
    <property type="match status" value="1"/>
</dbReference>
<sequence>SCPTDQELLRVRADFVSRVRKAVVSNLLDELLAHRVLNQAEVDEVQEGNPVTTDKARSLIDTVRLKGPRASAVFIDSLRKHDCNLAEQLGLRAHAEPPGAPPAAPSAAGSSDPPVSSQDLQWIQQCPLSEYQRIKEAEGNEVLWSMSRARSSGRCPRAREMCIGLVHHLILSSQIYDIYQPREKRTRRALLICNTKFEHLSQRDGAEVDVKEMTKLLEGLGYNVECHEDKTSQEMTAVMKKFADHKDHLTSDSTFLVFMSHGISTGICGTKSNGTTDILSFSTIYENFNNKHCRALMGKPKVVIIQCCRGDNIGSVLICDSIDPEMPTSTLDGLRCVRRQGLKIREAHLESDFATLYSSTPDTVSWRSPTEGSVFIQRLVEQFRNHAFNSDLQEMFRKVQRSFKNFPRQLPTQERTTMLKKFYLFPGL</sequence>
<dbReference type="PIRSF" id="PIRSF038001">
    <property type="entry name" value="Caspase_ICE"/>
    <property type="match status" value="1"/>
</dbReference>
<dbReference type="GO" id="GO:0006508">
    <property type="term" value="P:proteolysis"/>
    <property type="evidence" value="ECO:0007669"/>
    <property type="project" value="InterPro"/>
</dbReference>
<dbReference type="CDD" id="cd08325">
    <property type="entry name" value="CARD_CASP1-like"/>
    <property type="match status" value="1"/>
</dbReference>
<dbReference type="Gene3D" id="3.40.50.1460">
    <property type="match status" value="1"/>
</dbReference>
<dbReference type="InterPro" id="IPR001315">
    <property type="entry name" value="CARD"/>
</dbReference>
<dbReference type="PANTHER" id="PTHR47901">
    <property type="entry name" value="CASPASE RECRUITMENT DOMAIN-CONTAINING PROTEIN 18"/>
    <property type="match status" value="1"/>
</dbReference>